<proteinExistence type="predicted"/>
<dbReference type="AlphaFoldDB" id="A0A667ZJT2"/>
<dbReference type="Ensembl" id="ENSMMDT00005041808.1">
    <property type="protein sequence ID" value="ENSMMDP00005040972.1"/>
    <property type="gene ID" value="ENSMMDG00005018755.1"/>
</dbReference>
<dbReference type="CDD" id="cd03683">
    <property type="entry name" value="ClC_1_like"/>
    <property type="match status" value="1"/>
</dbReference>
<dbReference type="GO" id="GO:0034707">
    <property type="term" value="C:chloride channel complex"/>
    <property type="evidence" value="ECO:0007669"/>
    <property type="project" value="UniProtKB-KW"/>
</dbReference>
<dbReference type="Gene3D" id="3.10.580.10">
    <property type="entry name" value="CBS-domain"/>
    <property type="match status" value="2"/>
</dbReference>
<feature type="transmembrane region" description="Helical" evidence="12">
    <location>
        <begin position="226"/>
        <end position="250"/>
    </location>
</feature>
<protein>
    <submittedName>
        <fullName evidence="14">Chloride channel 2c</fullName>
    </submittedName>
</protein>
<evidence type="ECO:0000256" key="1">
    <source>
        <dbReference type="ARBA" id="ARBA00004141"/>
    </source>
</evidence>
<keyword evidence="8 12" id="KW-0472">Membrane</keyword>
<dbReference type="PRINTS" id="PR00762">
    <property type="entry name" value="CLCHANNEL"/>
</dbReference>
<sequence>WARGDSSNRVMYGRYTQDLGVYAKEEAARLREGSQRRSVSERSRTLDLLEYDKGRCAKCRICTVRCQKFLISRVGEDWIFLILLGLLMALVSWVVDFCIAICLQAQKWMYGGLDSNVFLQYLAWVTYPVVLITFSAGFTQILAPQAVGSGIPEMKTILRGVVLKEYLTFKTFVAKVIGLTCALGSGMPLGKEGPFVHIASLCAALLSKFMSLFGGIYENESRNIEMLAAACAVGVGCCFAAPIGGVLFSIEVTSTFFAVRNYWRGFFAATFSAFIFRVLAVWNRDEETITALFKTRFRLDFPFDLQELPAFAVIGIASGFGGALFVYLNRLIVQFIRKQKAINKFLMKKRLLYPALVTLLVSTLTFPPGFGQFMAGRLTQKESLVTLLDNRTWAKQGIAEEFDYISHSQAWKHPQVNVFVTLVLFIVMKFWMSALATTIPVPCGAFMPVFVIGAAFGRLVGESMAAWFPDGIHTDGTIYPIVPGGYAVVGAAALSGAVTHTVSTAVIVFELTGQISHILPVMIAVILANAVAQSLQPSLYDSIIRIKKLPYLPELGWGHHEKYNIRVEDIMVRDVRYITLNCCYRDLHDVLLTGHLKTLALVESAESMILLGSIERAQLQSLLSQQLGRPRRLEYIRERAAAEKKRLSVVSNPGSEDGSQRANHEVRFQISTEESSFSPTRPVPQKPLKPALKRPVICPLQSSPSSSLLLFYFLQIAEWEEQQLDEQVNFNNCKIDPAPFQLVERTSLHKTHTIFSLLGLDHAYVTSIGRLIGVVSLKELRKAIEGSVTVKGVKVRPPLASFRDSGTSSSENEATELHKLWDRHKSMSLPREHGKVEEEEEEEEEQVEGEEEEEANLLFFNPAKPQTCKNPQGLDRYLILERVLFYYYYSSLLVTPLPPHSSTPFPLSFHHPCPRFMNYPVFSPGALH</sequence>
<evidence type="ECO:0000256" key="4">
    <source>
        <dbReference type="ARBA" id="ARBA00022737"/>
    </source>
</evidence>
<dbReference type="InterPro" id="IPR050970">
    <property type="entry name" value="Cl_channel_volt-gated"/>
</dbReference>
<feature type="transmembrane region" description="Helical" evidence="12">
    <location>
        <begin position="351"/>
        <end position="370"/>
    </location>
</feature>
<dbReference type="PROSITE" id="PS51379">
    <property type="entry name" value="4FE4S_FER_2"/>
    <property type="match status" value="1"/>
</dbReference>
<keyword evidence="10" id="KW-0868">Chloride</keyword>
<dbReference type="PANTHER" id="PTHR45720">
    <property type="entry name" value="CHLORIDE CHANNEL PROTEIN 2"/>
    <property type="match status" value="1"/>
</dbReference>
<evidence type="ECO:0000259" key="13">
    <source>
        <dbReference type="PROSITE" id="PS51379"/>
    </source>
</evidence>
<keyword evidence="2" id="KW-0813">Transport</keyword>
<feature type="transmembrane region" description="Helical" evidence="12">
    <location>
        <begin position="262"/>
        <end position="282"/>
    </location>
</feature>
<dbReference type="GeneTree" id="ENSGT00940000155439"/>
<evidence type="ECO:0000313" key="14">
    <source>
        <dbReference type="Ensembl" id="ENSMMDP00005040972.1"/>
    </source>
</evidence>
<evidence type="ECO:0000256" key="12">
    <source>
        <dbReference type="SAM" id="Phobius"/>
    </source>
</evidence>
<evidence type="ECO:0000256" key="11">
    <source>
        <dbReference type="SAM" id="MobiDB-lite"/>
    </source>
</evidence>
<reference evidence="14" key="3">
    <citation type="submission" date="2025-09" db="UniProtKB">
        <authorList>
            <consortium name="Ensembl"/>
        </authorList>
    </citation>
    <scope>IDENTIFICATION</scope>
</reference>
<dbReference type="GO" id="GO:0055064">
    <property type="term" value="P:chloride ion homeostasis"/>
    <property type="evidence" value="ECO:0007669"/>
    <property type="project" value="Ensembl"/>
</dbReference>
<reference evidence="14" key="2">
    <citation type="submission" date="2025-08" db="UniProtKB">
        <authorList>
            <consortium name="Ensembl"/>
        </authorList>
    </citation>
    <scope>IDENTIFICATION</scope>
</reference>
<evidence type="ECO:0000256" key="7">
    <source>
        <dbReference type="ARBA" id="ARBA00023122"/>
    </source>
</evidence>
<keyword evidence="5 12" id="KW-1133">Transmembrane helix</keyword>
<dbReference type="PANTHER" id="PTHR45720:SF6">
    <property type="entry name" value="CHLORIDE CHANNEL PROTEIN 2"/>
    <property type="match status" value="1"/>
</dbReference>
<organism evidence="14 15">
    <name type="scientific">Myripristis murdjan</name>
    <name type="common">pinecone soldierfish</name>
    <dbReference type="NCBI Taxonomy" id="586833"/>
    <lineage>
        <taxon>Eukaryota</taxon>
        <taxon>Metazoa</taxon>
        <taxon>Chordata</taxon>
        <taxon>Craniata</taxon>
        <taxon>Vertebrata</taxon>
        <taxon>Euteleostomi</taxon>
        <taxon>Actinopterygii</taxon>
        <taxon>Neopterygii</taxon>
        <taxon>Teleostei</taxon>
        <taxon>Neoteleostei</taxon>
        <taxon>Acanthomorphata</taxon>
        <taxon>Holocentriformes</taxon>
        <taxon>Holocentridae</taxon>
        <taxon>Myripristis</taxon>
    </lineage>
</organism>
<evidence type="ECO:0000256" key="6">
    <source>
        <dbReference type="ARBA" id="ARBA00023065"/>
    </source>
</evidence>
<feature type="transmembrane region" description="Helical" evidence="12">
    <location>
        <begin position="446"/>
        <end position="468"/>
    </location>
</feature>
<gene>
    <name evidence="14" type="primary">clcn2c</name>
    <name evidence="14" type="synonym">CLCN2</name>
</gene>
<dbReference type="SUPFAM" id="SSF54631">
    <property type="entry name" value="CBS-domain pair"/>
    <property type="match status" value="1"/>
</dbReference>
<dbReference type="Pfam" id="PF00654">
    <property type="entry name" value="Voltage_CLC"/>
    <property type="match status" value="1"/>
</dbReference>
<dbReference type="Gene3D" id="1.10.3080.10">
    <property type="entry name" value="Clc chloride channel"/>
    <property type="match status" value="1"/>
</dbReference>
<dbReference type="InterPro" id="IPR001807">
    <property type="entry name" value="ClC"/>
</dbReference>
<dbReference type="FunFam" id="3.10.580.10:FF:000056">
    <property type="entry name" value="Chloride channel protein"/>
    <property type="match status" value="1"/>
</dbReference>
<evidence type="ECO:0000313" key="15">
    <source>
        <dbReference type="Proteomes" id="UP000472263"/>
    </source>
</evidence>
<reference evidence="14" key="1">
    <citation type="submission" date="2019-06" db="EMBL/GenBank/DDBJ databases">
        <authorList>
            <consortium name="Wellcome Sanger Institute Data Sharing"/>
        </authorList>
    </citation>
    <scope>NUCLEOTIDE SEQUENCE [LARGE SCALE GENOMIC DNA]</scope>
</reference>
<evidence type="ECO:0000256" key="3">
    <source>
        <dbReference type="ARBA" id="ARBA00022692"/>
    </source>
</evidence>
<dbReference type="InterPro" id="IPR014743">
    <property type="entry name" value="Cl-channel_core"/>
</dbReference>
<keyword evidence="6" id="KW-0406">Ion transport</keyword>
<dbReference type="InterPro" id="IPR017896">
    <property type="entry name" value="4Fe4S_Fe-S-bd"/>
</dbReference>
<dbReference type="SUPFAM" id="SSF81340">
    <property type="entry name" value="Clc chloride channel"/>
    <property type="match status" value="1"/>
</dbReference>
<feature type="transmembrane region" description="Helical" evidence="12">
    <location>
        <begin position="195"/>
        <end position="214"/>
    </location>
</feature>
<keyword evidence="7" id="KW-0129">CBS domain</keyword>
<keyword evidence="15" id="KW-1185">Reference proteome</keyword>
<evidence type="ECO:0000256" key="8">
    <source>
        <dbReference type="ARBA" id="ARBA00023136"/>
    </source>
</evidence>
<keyword evidence="9" id="KW-0407">Ion channel</keyword>
<feature type="transmembrane region" description="Helical" evidence="12">
    <location>
        <begin position="124"/>
        <end position="146"/>
    </location>
</feature>
<feature type="transmembrane region" description="Helical" evidence="12">
    <location>
        <begin position="78"/>
        <end position="103"/>
    </location>
</feature>
<feature type="region of interest" description="Disordered" evidence="11">
    <location>
        <begin position="828"/>
        <end position="852"/>
    </location>
</feature>
<keyword evidence="3 12" id="KW-0812">Transmembrane</keyword>
<name>A0A667ZJT2_9TELE</name>
<feature type="transmembrane region" description="Helical" evidence="12">
    <location>
        <begin position="308"/>
        <end position="330"/>
    </location>
</feature>
<evidence type="ECO:0000256" key="10">
    <source>
        <dbReference type="ARBA" id="ARBA00023214"/>
    </source>
</evidence>
<dbReference type="Proteomes" id="UP000472263">
    <property type="component" value="Chromosome 13"/>
</dbReference>
<feature type="domain" description="4Fe-4S ferredoxin-type" evidence="13">
    <location>
        <begin position="47"/>
        <end position="76"/>
    </location>
</feature>
<feature type="transmembrane region" description="Helical" evidence="12">
    <location>
        <begin position="418"/>
        <end position="439"/>
    </location>
</feature>
<dbReference type="GO" id="GO:0030054">
    <property type="term" value="C:cell junction"/>
    <property type="evidence" value="ECO:0007669"/>
    <property type="project" value="Ensembl"/>
</dbReference>
<dbReference type="InParanoid" id="A0A667ZJT2"/>
<dbReference type="GO" id="GO:0005886">
    <property type="term" value="C:plasma membrane"/>
    <property type="evidence" value="ECO:0007669"/>
    <property type="project" value="TreeGrafter"/>
</dbReference>
<dbReference type="InterPro" id="IPR046342">
    <property type="entry name" value="CBS_dom_sf"/>
</dbReference>
<comment type="subcellular location">
    <subcellularLocation>
        <location evidence="1">Membrane</location>
        <topology evidence="1">Multi-pass membrane protein</topology>
    </subcellularLocation>
</comment>
<keyword evidence="4" id="KW-0677">Repeat</keyword>
<evidence type="ECO:0000256" key="9">
    <source>
        <dbReference type="ARBA" id="ARBA00023173"/>
    </source>
</evidence>
<feature type="compositionally biased region" description="Acidic residues" evidence="11">
    <location>
        <begin position="837"/>
        <end position="852"/>
    </location>
</feature>
<dbReference type="FunFam" id="3.10.580.10:FF:000019">
    <property type="entry name" value="Chloride voltage-gated channel 2"/>
    <property type="match status" value="1"/>
</dbReference>
<evidence type="ECO:0000256" key="5">
    <source>
        <dbReference type="ARBA" id="ARBA00022989"/>
    </source>
</evidence>
<accession>A0A667ZJT2</accession>
<keyword evidence="9" id="KW-0869">Chloride channel</keyword>
<dbReference type="FunFam" id="1.10.3080.10:FF:000002">
    <property type="entry name" value="Chloride channel 2c"/>
    <property type="match status" value="1"/>
</dbReference>
<dbReference type="GO" id="GO:0005247">
    <property type="term" value="F:voltage-gated chloride channel activity"/>
    <property type="evidence" value="ECO:0007669"/>
    <property type="project" value="TreeGrafter"/>
</dbReference>
<evidence type="ECO:0000256" key="2">
    <source>
        <dbReference type="ARBA" id="ARBA00022448"/>
    </source>
</evidence>